<keyword evidence="1" id="KW-1133">Transmembrane helix</keyword>
<gene>
    <name evidence="2" type="ORF">H6G81_15700</name>
</gene>
<evidence type="ECO:0000313" key="3">
    <source>
        <dbReference type="Proteomes" id="UP000660380"/>
    </source>
</evidence>
<feature type="transmembrane region" description="Helical" evidence="1">
    <location>
        <begin position="46"/>
        <end position="67"/>
    </location>
</feature>
<feature type="transmembrane region" description="Helical" evidence="1">
    <location>
        <begin position="88"/>
        <end position="108"/>
    </location>
</feature>
<accession>A0ABR8GR46</accession>
<reference evidence="2 3" key="1">
    <citation type="journal article" date="2020" name="ISME J.">
        <title>Comparative genomics reveals insights into cyanobacterial evolution and habitat adaptation.</title>
        <authorList>
            <person name="Chen M.Y."/>
            <person name="Teng W.K."/>
            <person name="Zhao L."/>
            <person name="Hu C.X."/>
            <person name="Zhou Y.K."/>
            <person name="Han B.P."/>
            <person name="Song L.R."/>
            <person name="Shu W.S."/>
        </authorList>
    </citation>
    <scope>NUCLEOTIDE SEQUENCE [LARGE SCALE GENOMIC DNA]</scope>
    <source>
        <strain evidence="2 3">FACHB-248</strain>
    </source>
</reference>
<keyword evidence="3" id="KW-1185">Reference proteome</keyword>
<evidence type="ECO:0000313" key="2">
    <source>
        <dbReference type="EMBL" id="MBD2605925.1"/>
    </source>
</evidence>
<proteinExistence type="predicted"/>
<protein>
    <recommendedName>
        <fullName evidence="4">GTPase</fullName>
    </recommendedName>
</protein>
<name>A0ABR8GR46_9CYAN</name>
<dbReference type="Proteomes" id="UP000660380">
    <property type="component" value="Unassembled WGS sequence"/>
</dbReference>
<dbReference type="RefSeq" id="WP_029630786.1">
    <property type="nucleotide sequence ID" value="NZ_JACJTA010000031.1"/>
</dbReference>
<evidence type="ECO:0000256" key="1">
    <source>
        <dbReference type="SAM" id="Phobius"/>
    </source>
</evidence>
<keyword evidence="1" id="KW-0472">Membrane</keyword>
<keyword evidence="1" id="KW-0812">Transmembrane</keyword>
<sequence>MNKESVEKSQFISGLIAAEAGIYEELVSLVGEDAKKAVETIRQHSYISATCGVLVVAPGVDLLAFVANTWTMYARINSALGISLSKNILKSVASAIGTNILSIIPGMILSSVGGSILKIVPGLGTAGGMAITGTTFYALSTVMGWTYLKVIMFLVSSDAPINEKNLKVATKQVTKDKDFIREIYNSAKSDFQEEQDSDSANDK</sequence>
<evidence type="ECO:0008006" key="4">
    <source>
        <dbReference type="Google" id="ProtNLM"/>
    </source>
</evidence>
<feature type="transmembrane region" description="Helical" evidence="1">
    <location>
        <begin position="128"/>
        <end position="148"/>
    </location>
</feature>
<dbReference type="EMBL" id="JACJTA010000031">
    <property type="protein sequence ID" value="MBD2605925.1"/>
    <property type="molecule type" value="Genomic_DNA"/>
</dbReference>
<comment type="caution">
    <text evidence="2">The sequence shown here is derived from an EMBL/GenBank/DDBJ whole genome shotgun (WGS) entry which is preliminary data.</text>
</comment>
<organism evidence="2 3">
    <name type="scientific">Scytonema hofmannii FACHB-248</name>
    <dbReference type="NCBI Taxonomy" id="1842502"/>
    <lineage>
        <taxon>Bacteria</taxon>
        <taxon>Bacillati</taxon>
        <taxon>Cyanobacteriota</taxon>
        <taxon>Cyanophyceae</taxon>
        <taxon>Nostocales</taxon>
        <taxon>Scytonemataceae</taxon>
        <taxon>Scytonema</taxon>
    </lineage>
</organism>